<name>A0ABS3M2C3_9BACT</name>
<dbReference type="PROSITE" id="PS51257">
    <property type="entry name" value="PROKAR_LIPOPROTEIN"/>
    <property type="match status" value="1"/>
</dbReference>
<dbReference type="Pfam" id="PF08522">
    <property type="entry name" value="BT_3987-like_N"/>
    <property type="match status" value="1"/>
</dbReference>
<accession>A0ABS3M2C3</accession>
<reference evidence="3 4" key="1">
    <citation type="submission" date="2021-01" db="EMBL/GenBank/DDBJ databases">
        <title>Prevotella A2931 sp. nov.</title>
        <authorList>
            <person name="Buhl M."/>
            <person name="Oberhettinger P."/>
        </authorList>
    </citation>
    <scope>NUCLEOTIDE SEQUENCE [LARGE SCALE GENOMIC DNA]</scope>
    <source>
        <strain evidence="3 4">A2931</strain>
    </source>
</reference>
<keyword evidence="4" id="KW-1185">Reference proteome</keyword>
<feature type="signal peptide" evidence="1">
    <location>
        <begin position="1"/>
        <end position="19"/>
    </location>
</feature>
<organism evidence="3 4">
    <name type="scientific">Prevotella illustrans</name>
    <dbReference type="NCBI Taxonomy" id="2800387"/>
    <lineage>
        <taxon>Bacteria</taxon>
        <taxon>Pseudomonadati</taxon>
        <taxon>Bacteroidota</taxon>
        <taxon>Bacteroidia</taxon>
        <taxon>Bacteroidales</taxon>
        <taxon>Prevotellaceae</taxon>
        <taxon>Prevotella</taxon>
    </lineage>
</organism>
<dbReference type="Gene3D" id="2.60.40.1740">
    <property type="entry name" value="hypothetical protein (bacova_03559)"/>
    <property type="match status" value="1"/>
</dbReference>
<evidence type="ECO:0000313" key="4">
    <source>
        <dbReference type="Proteomes" id="UP000664265"/>
    </source>
</evidence>
<dbReference type="EMBL" id="JAERMS010000001">
    <property type="protein sequence ID" value="MBO1362313.1"/>
    <property type="molecule type" value="Genomic_DNA"/>
</dbReference>
<dbReference type="RefSeq" id="WP_107582341.1">
    <property type="nucleotide sequence ID" value="NZ_JAERMS010000001.1"/>
</dbReference>
<evidence type="ECO:0000256" key="1">
    <source>
        <dbReference type="SAM" id="SignalP"/>
    </source>
</evidence>
<evidence type="ECO:0000313" key="3">
    <source>
        <dbReference type="EMBL" id="MBO1362313.1"/>
    </source>
</evidence>
<dbReference type="InterPro" id="IPR017853">
    <property type="entry name" value="GH"/>
</dbReference>
<dbReference type="Proteomes" id="UP000664265">
    <property type="component" value="Unassembled WGS sequence"/>
</dbReference>
<keyword evidence="1" id="KW-0732">Signal</keyword>
<dbReference type="SUPFAM" id="SSF51445">
    <property type="entry name" value="(Trans)glycosidases"/>
    <property type="match status" value="1"/>
</dbReference>
<dbReference type="Gene3D" id="3.20.20.80">
    <property type="entry name" value="Glycosidases"/>
    <property type="match status" value="1"/>
</dbReference>
<feature type="chain" id="PRO_5047015310" evidence="1">
    <location>
        <begin position="20"/>
        <end position="452"/>
    </location>
</feature>
<proteinExistence type="predicted"/>
<sequence length="452" mass="50059">MNINSIKMLALSLAGLAIAAACTNDIDVPGVDESNYRISENSFAFITDKYGCSHQDSLIFNEKGSIDFYVNLSKAATTDQEYTLVYDTKALENYNKAHGTNVKALPEKLIKVGGAAKVAAGAMKSSKVTVEYTSAEELEKNGIYAIPVSVKGAAQASKDKGEFVLIVRDITKMPNCHKENGLQVISCMEVNDANPLHNLCYTLKESGKFVIDQVILFSGNINYNVETGEVYNYNNENVQHLLDYREKYLKPLQQKGMKVILGILGNHDRSGVANLSKEGAKRFAQDLKAVVAAYELDGIFFDDEYSSYGSYPGFVSPSNEAASRLCYECKRAMPDKLMEVYVYSRTGSLYEVDGHQPGEYIDYAIQDYGRYSNLSRNYPGLAKKGMIQASSEFAQGRIISSWEAEKIKSDGYGGTMVFSLNPRNGYASRFSTITKAFYGEETIRTGNYAKDW</sequence>
<comment type="caution">
    <text evidence="3">The sequence shown here is derived from an EMBL/GenBank/DDBJ whole genome shotgun (WGS) entry which is preliminary data.</text>
</comment>
<gene>
    <name evidence="3" type="ORF">JHU38_00700</name>
</gene>
<evidence type="ECO:0000259" key="2">
    <source>
        <dbReference type="Pfam" id="PF08522"/>
    </source>
</evidence>
<protein>
    <submittedName>
        <fullName evidence="3">DUF1735 domain-containing protein</fullName>
    </submittedName>
</protein>
<dbReference type="InterPro" id="IPR013728">
    <property type="entry name" value="BT_3987-like_N"/>
</dbReference>
<feature type="domain" description="BT-3987-like N-terminal" evidence="2">
    <location>
        <begin position="59"/>
        <end position="153"/>
    </location>
</feature>